<proteinExistence type="inferred from homology"/>
<feature type="binding site" evidence="11">
    <location>
        <position position="78"/>
    </location>
    <ligand>
        <name>substrate</name>
    </ligand>
</feature>
<dbReference type="EMBL" id="LT934425">
    <property type="protein sequence ID" value="SOH06113.1"/>
    <property type="molecule type" value="Genomic_DNA"/>
</dbReference>
<dbReference type="GO" id="GO:0004765">
    <property type="term" value="F:shikimate kinase activity"/>
    <property type="evidence" value="ECO:0007669"/>
    <property type="project" value="UniProtKB-UniRule"/>
</dbReference>
<evidence type="ECO:0000313" key="15">
    <source>
        <dbReference type="Proteomes" id="UP000221734"/>
    </source>
</evidence>
<keyword evidence="8 11" id="KW-0067">ATP-binding</keyword>
<keyword evidence="9 11" id="KW-0057">Aromatic amino acid biosynthesis</keyword>
<dbReference type="GO" id="GO:0000287">
    <property type="term" value="F:magnesium ion binding"/>
    <property type="evidence" value="ECO:0007669"/>
    <property type="project" value="UniProtKB-UniRule"/>
</dbReference>
<organism evidence="12">
    <name type="scientific">Kuenenia stuttgartiensis</name>
    <dbReference type="NCBI Taxonomy" id="174633"/>
    <lineage>
        <taxon>Bacteria</taxon>
        <taxon>Pseudomonadati</taxon>
        <taxon>Planctomycetota</taxon>
        <taxon>Candidatus Brocadiia</taxon>
        <taxon>Candidatus Brocadiales</taxon>
        <taxon>Candidatus Brocadiaceae</taxon>
        <taxon>Candidatus Kuenenia</taxon>
    </lineage>
</organism>
<dbReference type="PANTHER" id="PTHR21087:SF16">
    <property type="entry name" value="SHIKIMATE KINASE 1, CHLOROPLASTIC"/>
    <property type="match status" value="1"/>
</dbReference>
<dbReference type="RefSeq" id="WP_099326616.1">
    <property type="nucleotide sequence ID" value="NZ_CP049055.1"/>
</dbReference>
<dbReference type="GO" id="GO:0005829">
    <property type="term" value="C:cytosol"/>
    <property type="evidence" value="ECO:0007669"/>
    <property type="project" value="TreeGrafter"/>
</dbReference>
<gene>
    <name evidence="11 12" type="primary">aroK</name>
    <name evidence="13" type="ORF">KsCSTR_27470</name>
    <name evidence="14" type="ORF">KSMBR1_3640</name>
    <name evidence="12" type="ORF">kuste2793</name>
</gene>
<evidence type="ECO:0000256" key="10">
    <source>
        <dbReference type="ARBA" id="ARBA00048567"/>
    </source>
</evidence>
<evidence type="ECO:0000313" key="12">
    <source>
        <dbReference type="EMBL" id="CAJ73544.1"/>
    </source>
</evidence>
<comment type="subcellular location">
    <subcellularLocation>
        <location evidence="11">Cytoplasm</location>
    </subcellularLocation>
</comment>
<dbReference type="EMBL" id="CT573071">
    <property type="protein sequence ID" value="CAJ73544.1"/>
    <property type="molecule type" value="Genomic_DNA"/>
</dbReference>
<dbReference type="InterPro" id="IPR031322">
    <property type="entry name" value="Shikimate/glucono_kinase"/>
</dbReference>
<evidence type="ECO:0000256" key="11">
    <source>
        <dbReference type="HAMAP-Rule" id="MF_00109"/>
    </source>
</evidence>
<dbReference type="GO" id="GO:0005524">
    <property type="term" value="F:ATP binding"/>
    <property type="evidence" value="ECO:0007669"/>
    <property type="project" value="UniProtKB-UniRule"/>
</dbReference>
<feature type="binding site" evidence="11">
    <location>
        <position position="14"/>
    </location>
    <ligand>
        <name>Mg(2+)</name>
        <dbReference type="ChEBI" id="CHEBI:18420"/>
    </ligand>
</feature>
<dbReference type="Gene3D" id="3.40.50.300">
    <property type="entry name" value="P-loop containing nucleotide triphosphate hydrolases"/>
    <property type="match status" value="1"/>
</dbReference>
<protein>
    <recommendedName>
        <fullName evidence="3 11">Shikimate kinase</fullName>
        <shortName evidence="11">SK</shortName>
        <ecNumber evidence="3 11">2.7.1.71</ecNumber>
    </recommendedName>
</protein>
<dbReference type="GO" id="GO:0009073">
    <property type="term" value="P:aromatic amino acid family biosynthetic process"/>
    <property type="evidence" value="ECO:0007669"/>
    <property type="project" value="UniProtKB-KW"/>
</dbReference>
<dbReference type="Proteomes" id="UP000501926">
    <property type="component" value="Chromosome"/>
</dbReference>
<feature type="binding site" evidence="11">
    <location>
        <begin position="10"/>
        <end position="15"/>
    </location>
    <ligand>
        <name>ATP</name>
        <dbReference type="ChEBI" id="CHEBI:30616"/>
    </ligand>
</feature>
<reference evidence="13 16" key="5">
    <citation type="submission" date="2020-02" db="EMBL/GenBank/DDBJ databases">
        <title>Newly sequenced genome of strain CSTR1 showed variability in Candidatus Kuenenia stuttgartiensis genomes.</title>
        <authorList>
            <person name="Ding C."/>
            <person name="Adrian L."/>
        </authorList>
    </citation>
    <scope>NUCLEOTIDE SEQUENCE [LARGE SCALE GENOMIC DNA]</scope>
    <source>
        <strain evidence="13 16">CSTR1</strain>
    </source>
</reference>
<keyword evidence="15" id="KW-1185">Reference proteome</keyword>
<feature type="binding site" evidence="11">
    <location>
        <position position="32"/>
    </location>
    <ligand>
        <name>substrate</name>
    </ligand>
</feature>
<comment type="subunit">
    <text evidence="11">Monomer.</text>
</comment>
<keyword evidence="11" id="KW-0479">Metal-binding</keyword>
<keyword evidence="7 11" id="KW-0418">Kinase</keyword>
<keyword evidence="5 11" id="KW-0808">Transferase</keyword>
<dbReference type="UniPathway" id="UPA00053">
    <property type="reaction ID" value="UER00088"/>
</dbReference>
<accession>Q1Q0M2</accession>
<evidence type="ECO:0000256" key="5">
    <source>
        <dbReference type="ARBA" id="ARBA00022679"/>
    </source>
</evidence>
<evidence type="ECO:0000256" key="2">
    <source>
        <dbReference type="ARBA" id="ARBA00006997"/>
    </source>
</evidence>
<evidence type="ECO:0000313" key="16">
    <source>
        <dbReference type="Proteomes" id="UP000501926"/>
    </source>
</evidence>
<dbReference type="InterPro" id="IPR027417">
    <property type="entry name" value="P-loop_NTPase"/>
</dbReference>
<dbReference type="SUPFAM" id="SSF52540">
    <property type="entry name" value="P-loop containing nucleoside triphosphate hydrolases"/>
    <property type="match status" value="1"/>
</dbReference>
<name>Q1Q0M2_KUEST</name>
<reference evidence="12" key="1">
    <citation type="journal article" date="2006" name="Nature">
        <title>Deciphering the evolution and metabolism of an anammox bacterium from a community genome.</title>
        <authorList>
            <person name="Strous M."/>
            <person name="Pelletier E."/>
            <person name="Mangenot S."/>
            <person name="Rattei T."/>
            <person name="Lehner A."/>
            <person name="Taylor M.W."/>
            <person name="Horn M."/>
            <person name="Daims H."/>
            <person name="Bartol-Mavel D."/>
            <person name="Wincker P."/>
            <person name="Barbe V."/>
            <person name="Fonknechten N."/>
            <person name="Vallenet D."/>
            <person name="Segurens B."/>
            <person name="Schenowitz-Truong C."/>
            <person name="Medigue C."/>
            <person name="Collingro A."/>
            <person name="Snel B."/>
            <person name="Dutilh B.E."/>
            <person name="OpDenCamp H.J.M."/>
            <person name="vanDerDrift C."/>
            <person name="Cirpus I."/>
            <person name="vanDePas-Schoonen K.T."/>
            <person name="Harhangi H.R."/>
            <person name="vanNiftrik L."/>
            <person name="Schmid M."/>
            <person name="Keltjens J."/>
            <person name="vanDeVossenberg J."/>
            <person name="Kartal B."/>
            <person name="Meier H."/>
            <person name="Frishman D."/>
            <person name="Huynen M.A."/>
            <person name="Mewes H."/>
            <person name="Weissenbach J."/>
            <person name="Jetten M.S.M."/>
            <person name="Wagner M."/>
            <person name="LePaslier D."/>
        </authorList>
    </citation>
    <scope>NUCLEOTIDE SEQUENCE</scope>
</reference>
<sequence length="187" mass="21026">MNIFLIGFRGTGKTSVGKILAQRLNRKYIDADEYLEQKEGKTIKDIFEECDEGKFREIESDVIAELCLQNNTVIATGGGVVIKEENVKRMKKCGVAILLEADADTLYKRIKGDITSTTKRPGLTNYGEYQEIRYLLGKRKPLYDKTADFVVNTGKMSIDEAAGKIASFIENYVMDFDKGQDPSLTMQ</sequence>
<reference evidence="12" key="2">
    <citation type="submission" date="2006-01" db="EMBL/GenBank/DDBJ databases">
        <authorList>
            <person name="Genoscope"/>
        </authorList>
    </citation>
    <scope>NUCLEOTIDE SEQUENCE</scope>
</reference>
<reference evidence="14" key="4">
    <citation type="submission" date="2017-10" db="EMBL/GenBank/DDBJ databases">
        <authorList>
            <person name="Banno H."/>
            <person name="Chua N.-H."/>
        </authorList>
    </citation>
    <scope>NUCLEOTIDE SEQUENCE [LARGE SCALE GENOMIC DNA]</scope>
    <source>
        <strain evidence="14">Kuenenia_mbr1_ru-nijmegen</strain>
    </source>
</reference>
<evidence type="ECO:0000256" key="3">
    <source>
        <dbReference type="ARBA" id="ARBA00012154"/>
    </source>
</evidence>
<evidence type="ECO:0000256" key="8">
    <source>
        <dbReference type="ARBA" id="ARBA00022840"/>
    </source>
</evidence>
<dbReference type="KEGG" id="kst:KSMBR1_3640"/>
<comment type="caution">
    <text evidence="11">Lacks conserved residue(s) required for the propagation of feature annotation.</text>
</comment>
<comment type="similarity">
    <text evidence="2 11">Belongs to the shikimate kinase family.</text>
</comment>
<dbReference type="AlphaFoldDB" id="Q1Q0M2"/>
<dbReference type="HAMAP" id="MF_00109">
    <property type="entry name" value="Shikimate_kinase"/>
    <property type="match status" value="1"/>
</dbReference>
<dbReference type="CDD" id="cd00464">
    <property type="entry name" value="SK"/>
    <property type="match status" value="1"/>
</dbReference>
<dbReference type="InterPro" id="IPR000623">
    <property type="entry name" value="Shikimate_kinase/TSH1"/>
</dbReference>
<comment type="function">
    <text evidence="11">Catalyzes the specific phosphorylation of the 3-hydroxyl group of shikimic acid using ATP as a cosubstrate.</text>
</comment>
<feature type="binding site" evidence="11">
    <location>
        <position position="120"/>
    </location>
    <ligand>
        <name>ATP</name>
        <dbReference type="ChEBI" id="CHEBI:30616"/>
    </ligand>
</feature>
<keyword evidence="11" id="KW-0460">Magnesium</keyword>
<feature type="binding site" evidence="11">
    <location>
        <position position="139"/>
    </location>
    <ligand>
        <name>substrate</name>
    </ligand>
</feature>
<keyword evidence="4 11" id="KW-0028">Amino-acid biosynthesis</keyword>
<dbReference type="Proteomes" id="UP000221734">
    <property type="component" value="Chromosome Kuenenia_stuttgartiensis_MBR1"/>
</dbReference>
<dbReference type="GO" id="GO:0009423">
    <property type="term" value="P:chorismate biosynthetic process"/>
    <property type="evidence" value="ECO:0007669"/>
    <property type="project" value="UniProtKB-UniRule"/>
</dbReference>
<evidence type="ECO:0000256" key="6">
    <source>
        <dbReference type="ARBA" id="ARBA00022741"/>
    </source>
</evidence>
<feature type="binding site" evidence="11">
    <location>
        <position position="56"/>
    </location>
    <ligand>
        <name>substrate</name>
    </ligand>
</feature>
<evidence type="ECO:0000256" key="1">
    <source>
        <dbReference type="ARBA" id="ARBA00004842"/>
    </source>
</evidence>
<comment type="cofactor">
    <cofactor evidence="11">
        <name>Mg(2+)</name>
        <dbReference type="ChEBI" id="CHEBI:18420"/>
    </cofactor>
    <text evidence="11">Binds 1 Mg(2+) ion per subunit.</text>
</comment>
<dbReference type="InterPro" id="IPR023000">
    <property type="entry name" value="Shikimate_kinase_CS"/>
</dbReference>
<dbReference type="GO" id="GO:0008652">
    <property type="term" value="P:amino acid biosynthetic process"/>
    <property type="evidence" value="ECO:0007669"/>
    <property type="project" value="UniProtKB-KW"/>
</dbReference>
<evidence type="ECO:0000256" key="7">
    <source>
        <dbReference type="ARBA" id="ARBA00022777"/>
    </source>
</evidence>
<dbReference type="PROSITE" id="PS01128">
    <property type="entry name" value="SHIKIMATE_KINASE"/>
    <property type="match status" value="1"/>
</dbReference>
<keyword evidence="11" id="KW-0963">Cytoplasm</keyword>
<evidence type="ECO:0000313" key="13">
    <source>
        <dbReference type="EMBL" id="QII12126.1"/>
    </source>
</evidence>
<reference evidence="15" key="3">
    <citation type="submission" date="2017-10" db="EMBL/GenBank/DDBJ databases">
        <authorList>
            <person name="Frank J."/>
        </authorList>
    </citation>
    <scope>NUCLEOTIDE SEQUENCE [LARGE SCALE GENOMIC DNA]</scope>
</reference>
<comment type="pathway">
    <text evidence="1 11">Metabolic intermediate biosynthesis; chorismate biosynthesis; chorismate from D-erythrose 4-phosphate and phosphoenolpyruvate: step 5/7.</text>
</comment>
<dbReference type="PANTHER" id="PTHR21087">
    <property type="entry name" value="SHIKIMATE KINASE"/>
    <property type="match status" value="1"/>
</dbReference>
<dbReference type="OrthoDB" id="9800332at2"/>
<comment type="catalytic activity">
    <reaction evidence="10 11">
        <text>shikimate + ATP = 3-phosphoshikimate + ADP + H(+)</text>
        <dbReference type="Rhea" id="RHEA:13121"/>
        <dbReference type="ChEBI" id="CHEBI:15378"/>
        <dbReference type="ChEBI" id="CHEBI:30616"/>
        <dbReference type="ChEBI" id="CHEBI:36208"/>
        <dbReference type="ChEBI" id="CHEBI:145989"/>
        <dbReference type="ChEBI" id="CHEBI:456216"/>
        <dbReference type="EC" id="2.7.1.71"/>
    </reaction>
</comment>
<dbReference type="EC" id="2.7.1.71" evidence="3 11"/>
<evidence type="ECO:0000256" key="9">
    <source>
        <dbReference type="ARBA" id="ARBA00023141"/>
    </source>
</evidence>
<dbReference type="PRINTS" id="PR01100">
    <property type="entry name" value="SHIKIMTKNASE"/>
</dbReference>
<evidence type="ECO:0000313" key="14">
    <source>
        <dbReference type="EMBL" id="SOH06113.1"/>
    </source>
</evidence>
<dbReference type="Pfam" id="PF01202">
    <property type="entry name" value="SKI"/>
    <property type="match status" value="1"/>
</dbReference>
<keyword evidence="6 11" id="KW-0547">Nucleotide-binding</keyword>
<dbReference type="EMBL" id="CP049055">
    <property type="protein sequence ID" value="QII12126.1"/>
    <property type="molecule type" value="Genomic_DNA"/>
</dbReference>
<evidence type="ECO:0000256" key="4">
    <source>
        <dbReference type="ARBA" id="ARBA00022605"/>
    </source>
</evidence>